<proteinExistence type="predicted"/>
<dbReference type="PROSITE" id="PS50941">
    <property type="entry name" value="CHIT_BIND_I_2"/>
    <property type="match status" value="1"/>
</dbReference>
<feature type="compositionally biased region" description="Low complexity" evidence="3">
    <location>
        <begin position="391"/>
        <end position="404"/>
    </location>
</feature>
<keyword evidence="1 2" id="KW-0147">Chitin-binding</keyword>
<dbReference type="InterPro" id="IPR036861">
    <property type="entry name" value="Endochitinase-like_sf"/>
</dbReference>
<dbReference type="AlphaFoldDB" id="A0A4U0WQZ2"/>
<name>A0A4U0WQZ2_9PEZI</name>
<evidence type="ECO:0000256" key="2">
    <source>
        <dbReference type="PROSITE-ProRule" id="PRU00261"/>
    </source>
</evidence>
<evidence type="ECO:0000256" key="3">
    <source>
        <dbReference type="SAM" id="MobiDB-lite"/>
    </source>
</evidence>
<dbReference type="GO" id="GO:0008061">
    <property type="term" value="F:chitin binding"/>
    <property type="evidence" value="ECO:0007669"/>
    <property type="project" value="UniProtKB-UniRule"/>
</dbReference>
<dbReference type="OrthoDB" id="271448at2759"/>
<organism evidence="5 6">
    <name type="scientific">Cryomyces minteri</name>
    <dbReference type="NCBI Taxonomy" id="331657"/>
    <lineage>
        <taxon>Eukaryota</taxon>
        <taxon>Fungi</taxon>
        <taxon>Dikarya</taxon>
        <taxon>Ascomycota</taxon>
        <taxon>Pezizomycotina</taxon>
        <taxon>Dothideomycetes</taxon>
        <taxon>Dothideomycetes incertae sedis</taxon>
        <taxon>Cryomyces</taxon>
    </lineage>
</organism>
<feature type="disulfide bond" evidence="2">
    <location>
        <begin position="339"/>
        <end position="353"/>
    </location>
</feature>
<feature type="compositionally biased region" description="Gly residues" evidence="3">
    <location>
        <begin position="378"/>
        <end position="390"/>
    </location>
</feature>
<feature type="region of interest" description="Disordered" evidence="3">
    <location>
        <begin position="373"/>
        <end position="404"/>
    </location>
</feature>
<evidence type="ECO:0000259" key="4">
    <source>
        <dbReference type="PROSITE" id="PS50941"/>
    </source>
</evidence>
<reference evidence="5 6" key="1">
    <citation type="submission" date="2017-03" db="EMBL/GenBank/DDBJ databases">
        <title>Genomes of endolithic fungi from Antarctica.</title>
        <authorList>
            <person name="Coleine C."/>
            <person name="Masonjones S."/>
            <person name="Stajich J.E."/>
        </authorList>
    </citation>
    <scope>NUCLEOTIDE SEQUENCE [LARGE SCALE GENOMIC DNA]</scope>
    <source>
        <strain evidence="5 6">CCFEE 5187</strain>
    </source>
</reference>
<sequence length="404" mass="39555">MRSALFVPALIGLAAAKHGHNILGSLLRRDTAADTVDIMAPCSPQPGGYGPVPSPNIDAAFRSYALFGAAANAAVAPANWYKVYSNLNGSQLAAASNVYLGYQPLQEYSPAQCAALCDATAGCVGTNLYFERSPSLFPAANCSNPAAMTLIKCALWGSPVGAEQATNTDQWREQFHVVVAGSDGFMKLPQLACSAISAAYSSATAASSSVSASKASSAASSSQSSAAASAASSMKSSASSASSSASAAASSIISSVRASNSYSSYSSSSSSVPAIVAAAASSSSAAAAPTATTVAKSSSAAASNTLIPASFYANKISRDGSCGASGGGQTCAWSAFGFCCSQYGYCGNSAAYCGVGCQPAFGDCGATGNEGSASSSGAWGGAGRSTGGGSMSTAAKSASGTAGW</sequence>
<dbReference type="InterPro" id="IPR001002">
    <property type="entry name" value="Chitin-bd_1"/>
</dbReference>
<dbReference type="SUPFAM" id="SSF57016">
    <property type="entry name" value="Plant lectins/antimicrobial peptides"/>
    <property type="match status" value="1"/>
</dbReference>
<keyword evidence="6" id="KW-1185">Reference proteome</keyword>
<dbReference type="PANTHER" id="PTHR36578:SF1">
    <property type="entry name" value="APPLE DOMAIN-CONTAINING PROTEIN"/>
    <property type="match status" value="1"/>
</dbReference>
<dbReference type="Proteomes" id="UP000308768">
    <property type="component" value="Unassembled WGS sequence"/>
</dbReference>
<evidence type="ECO:0000313" key="6">
    <source>
        <dbReference type="Proteomes" id="UP000308768"/>
    </source>
</evidence>
<dbReference type="EMBL" id="NAJN01001313">
    <property type="protein sequence ID" value="TKA64085.1"/>
    <property type="molecule type" value="Genomic_DNA"/>
</dbReference>
<dbReference type="Gene3D" id="3.30.60.10">
    <property type="entry name" value="Endochitinase-like"/>
    <property type="match status" value="1"/>
</dbReference>
<evidence type="ECO:0000313" key="5">
    <source>
        <dbReference type="EMBL" id="TKA64085.1"/>
    </source>
</evidence>
<dbReference type="SMART" id="SM00270">
    <property type="entry name" value="ChtBD1"/>
    <property type="match status" value="1"/>
</dbReference>
<comment type="caution">
    <text evidence="5">The sequence shown here is derived from an EMBL/GenBank/DDBJ whole genome shotgun (WGS) entry which is preliminary data.</text>
</comment>
<dbReference type="CDD" id="cd11618">
    <property type="entry name" value="ChtBD1_1"/>
    <property type="match status" value="1"/>
</dbReference>
<comment type="caution">
    <text evidence="2">Lacks conserved residue(s) required for the propagation of feature annotation.</text>
</comment>
<dbReference type="PANTHER" id="PTHR36578">
    <property type="entry name" value="CHROMOSOME 15, WHOLE GENOME SHOTGUN SEQUENCE"/>
    <property type="match status" value="1"/>
</dbReference>
<accession>A0A4U0WQZ2</accession>
<keyword evidence="2" id="KW-1015">Disulfide bond</keyword>
<evidence type="ECO:0000256" key="1">
    <source>
        <dbReference type="ARBA" id="ARBA00022669"/>
    </source>
</evidence>
<feature type="domain" description="Chitin-binding type-1" evidence="4">
    <location>
        <begin position="319"/>
        <end position="366"/>
    </location>
</feature>
<gene>
    <name evidence="5" type="ORF">B0A49_10139</name>
</gene>
<protein>
    <recommendedName>
        <fullName evidence="4">Chitin-binding type-1 domain-containing protein</fullName>
    </recommendedName>
</protein>
<dbReference type="Pfam" id="PF00187">
    <property type="entry name" value="Chitin_bind_1"/>
    <property type="match status" value="1"/>
</dbReference>
<dbReference type="STRING" id="331657.A0A4U0WQZ2"/>